<feature type="non-terminal residue" evidence="2">
    <location>
        <position position="206"/>
    </location>
</feature>
<sequence length="206" mass="23864">NIYDFCGKKAETMLTQTEEASIRTSYSYTFVALSLLFNFKNARPHLTVTRNQSREIRRSLNKLMQEYLLQSKWKPKTPVSADRKHEPTYDVKIQPVYVTDKLKKLQKEMSESMVPVVQMAYLEASWDSGCVEDLKPFIIKCIYVCWMMVVQNPQMCFFVPKSGTDVNTSMFKTYTRSGKAVDFIVWPVMMLHEKGSVVCKGVLQPK</sequence>
<dbReference type="InterPro" id="IPR031981">
    <property type="entry name" value="MIEAP_C"/>
</dbReference>
<feature type="domain" description="Mitochondria-eating protein C-terminal" evidence="1">
    <location>
        <begin position="101"/>
        <end position="203"/>
    </location>
</feature>
<evidence type="ECO:0000259" key="1">
    <source>
        <dbReference type="Pfam" id="PF16026"/>
    </source>
</evidence>
<evidence type="ECO:0000313" key="3">
    <source>
        <dbReference type="Proteomes" id="UP001164746"/>
    </source>
</evidence>
<organism evidence="2 3">
    <name type="scientific">Mya arenaria</name>
    <name type="common">Soft-shell clam</name>
    <dbReference type="NCBI Taxonomy" id="6604"/>
    <lineage>
        <taxon>Eukaryota</taxon>
        <taxon>Metazoa</taxon>
        <taxon>Spiralia</taxon>
        <taxon>Lophotrochozoa</taxon>
        <taxon>Mollusca</taxon>
        <taxon>Bivalvia</taxon>
        <taxon>Autobranchia</taxon>
        <taxon>Heteroconchia</taxon>
        <taxon>Euheterodonta</taxon>
        <taxon>Imparidentia</taxon>
        <taxon>Neoheterodontei</taxon>
        <taxon>Myida</taxon>
        <taxon>Myoidea</taxon>
        <taxon>Myidae</taxon>
        <taxon>Mya</taxon>
    </lineage>
</organism>
<protein>
    <recommendedName>
        <fullName evidence="1">Mitochondria-eating protein C-terminal domain-containing protein</fullName>
    </recommendedName>
</protein>
<name>A0ABY7DR55_MYAAR</name>
<evidence type="ECO:0000313" key="2">
    <source>
        <dbReference type="EMBL" id="WAQ98815.1"/>
    </source>
</evidence>
<dbReference type="EMBL" id="CP111014">
    <property type="protein sequence ID" value="WAQ98815.1"/>
    <property type="molecule type" value="Genomic_DNA"/>
</dbReference>
<dbReference type="Pfam" id="PF16026">
    <property type="entry name" value="MIEAP"/>
    <property type="match status" value="1"/>
</dbReference>
<dbReference type="Proteomes" id="UP001164746">
    <property type="component" value="Chromosome 3"/>
</dbReference>
<reference evidence="2" key="1">
    <citation type="submission" date="2022-11" db="EMBL/GenBank/DDBJ databases">
        <title>Centuries of genome instability and evolution in soft-shell clam transmissible cancer (bioRxiv).</title>
        <authorList>
            <person name="Hart S.F.M."/>
            <person name="Yonemitsu M.A."/>
            <person name="Giersch R.M."/>
            <person name="Beal B.F."/>
            <person name="Arriagada G."/>
            <person name="Davis B.W."/>
            <person name="Ostrander E.A."/>
            <person name="Goff S.P."/>
            <person name="Metzger M.J."/>
        </authorList>
    </citation>
    <scope>NUCLEOTIDE SEQUENCE</scope>
    <source>
        <strain evidence="2">MELC-2E11</strain>
        <tissue evidence="2">Siphon/mantle</tissue>
    </source>
</reference>
<accession>A0ABY7DR55</accession>
<proteinExistence type="predicted"/>
<gene>
    <name evidence="2" type="ORF">MAR_023188</name>
</gene>
<keyword evidence="3" id="KW-1185">Reference proteome</keyword>